<organism evidence="1 2">
    <name type="scientific">Sphingomonas lacunae</name>
    <dbReference type="NCBI Taxonomy" id="2698828"/>
    <lineage>
        <taxon>Bacteria</taxon>
        <taxon>Pseudomonadati</taxon>
        <taxon>Pseudomonadota</taxon>
        <taxon>Alphaproteobacteria</taxon>
        <taxon>Sphingomonadales</taxon>
        <taxon>Sphingomonadaceae</taxon>
        <taxon>Sphingomonas</taxon>
    </lineage>
</organism>
<name>A0A6M4AWY2_9SPHN</name>
<reference evidence="1 2" key="1">
    <citation type="submission" date="2020-01" db="EMBL/GenBank/DDBJ databases">
        <title>Sphingomonas sp. strain CSW-10.</title>
        <authorList>
            <person name="Chen W.-M."/>
        </authorList>
    </citation>
    <scope>NUCLEOTIDE SEQUENCE [LARGE SCALE GENOMIC DNA]</scope>
    <source>
        <strain evidence="1 2">CSW-10</strain>
    </source>
</reference>
<evidence type="ECO:0000313" key="1">
    <source>
        <dbReference type="EMBL" id="QJQ33648.1"/>
    </source>
</evidence>
<sequence length="117" mass="12652">MSSGTTNSGADRLIGSYTAYIGREDLFASDGVRLSQPWQILRQDRANVHRFGIRHSGDSGDSFFASANNRATMERMVMQGRISPAAARAIVTGGSLVEVSIYGSGSTGRYLDIKVNY</sequence>
<evidence type="ECO:0000313" key="2">
    <source>
        <dbReference type="Proteomes" id="UP000503018"/>
    </source>
</evidence>
<accession>A0A6M4AWY2</accession>
<keyword evidence="2" id="KW-1185">Reference proteome</keyword>
<dbReference type="KEGG" id="slan:GV829_07760"/>
<proteinExistence type="predicted"/>
<gene>
    <name evidence="1" type="ORF">GV829_07760</name>
</gene>
<protein>
    <submittedName>
        <fullName evidence="1">Uncharacterized protein</fullName>
    </submittedName>
</protein>
<dbReference type="Proteomes" id="UP000503018">
    <property type="component" value="Chromosome"/>
</dbReference>
<dbReference type="EMBL" id="CP053015">
    <property type="protein sequence ID" value="QJQ33648.1"/>
    <property type="molecule type" value="Genomic_DNA"/>
</dbReference>
<dbReference type="AlphaFoldDB" id="A0A6M4AWY2"/>